<evidence type="ECO:0000313" key="2">
    <source>
        <dbReference type="EMBL" id="CAF4844916.1"/>
    </source>
</evidence>
<accession>A0A821RT21</accession>
<feature type="region of interest" description="Disordered" evidence="1">
    <location>
        <begin position="146"/>
        <end position="165"/>
    </location>
</feature>
<dbReference type="AlphaFoldDB" id="A0A821RT21"/>
<gene>
    <name evidence="2" type="ORF">QYT958_LOCUS26720</name>
</gene>
<proteinExistence type="predicted"/>
<name>A0A821RT21_9BILA</name>
<evidence type="ECO:0000256" key="1">
    <source>
        <dbReference type="SAM" id="MobiDB-lite"/>
    </source>
</evidence>
<organism evidence="2 3">
    <name type="scientific">Rotaria socialis</name>
    <dbReference type="NCBI Taxonomy" id="392032"/>
    <lineage>
        <taxon>Eukaryota</taxon>
        <taxon>Metazoa</taxon>
        <taxon>Spiralia</taxon>
        <taxon>Gnathifera</taxon>
        <taxon>Rotifera</taxon>
        <taxon>Eurotatoria</taxon>
        <taxon>Bdelloidea</taxon>
        <taxon>Philodinida</taxon>
        <taxon>Philodinidae</taxon>
        <taxon>Rotaria</taxon>
    </lineage>
</organism>
<evidence type="ECO:0000313" key="3">
    <source>
        <dbReference type="Proteomes" id="UP000663848"/>
    </source>
</evidence>
<dbReference type="Proteomes" id="UP000663848">
    <property type="component" value="Unassembled WGS sequence"/>
</dbReference>
<reference evidence="2" key="1">
    <citation type="submission" date="2021-02" db="EMBL/GenBank/DDBJ databases">
        <authorList>
            <person name="Nowell W R."/>
        </authorList>
    </citation>
    <scope>NUCLEOTIDE SEQUENCE</scope>
</reference>
<feature type="region of interest" description="Disordered" evidence="1">
    <location>
        <begin position="368"/>
        <end position="389"/>
    </location>
</feature>
<dbReference type="EMBL" id="CAJOBR010006485">
    <property type="protein sequence ID" value="CAF4844916.1"/>
    <property type="molecule type" value="Genomic_DNA"/>
</dbReference>
<comment type="caution">
    <text evidence="2">The sequence shown here is derived from an EMBL/GenBank/DDBJ whole genome shotgun (WGS) entry which is preliminary data.</text>
</comment>
<protein>
    <submittedName>
        <fullName evidence="2">Uncharacterized protein</fullName>
    </submittedName>
</protein>
<feature type="compositionally biased region" description="Low complexity" evidence="1">
    <location>
        <begin position="150"/>
        <end position="163"/>
    </location>
</feature>
<feature type="compositionally biased region" description="Acidic residues" evidence="1">
    <location>
        <begin position="379"/>
        <end position="388"/>
    </location>
</feature>
<sequence length="491" mass="56718">MNHRTDESDTLDTSVFMEELGHCNEQDIMMQIGNYNCNTDINTMPLSISSRYNFPFLNGCETTIDFDSVELSPSMLLAVQDCEQILQTFIHTNDLNTEQNDQIFTDTNNIQQSNSDIVPESTSGVYTSMQANDHLFNTYNTSVMSTISQTSPPESSTNNNESSIGVTTADIKYNKKPYPPKSMTGFVKKHDQPYALYGHLSTDEIARNCKFDLEGITTAAKRLRGKPRLAAYMINIMCKTTVTKEKIMEKIHQIFNEKIKYVCVGVEHQSTGIKQQMYIQIIFHTKSNKKEWFLDEILNDSQCNYYVTAKDDQWNQYIKQKSNFIEYGLYESLKSHAKIRWSSSPFIRAQQENVSSIKKKKKNVAIEKNINDTVNNDDHNEEDSDIEELDSHKSISINERKEHRTNQNKITTANNSNQLEHINENYMEAYYLKRNIISEQALKLARTSISQAMNFVETNMPYEYMLNAKKFLETFEYVYTEATQNRTHSPS</sequence>